<dbReference type="OrthoDB" id="9793697at2"/>
<feature type="domain" description="STAS" evidence="3">
    <location>
        <begin position="26"/>
        <end position="116"/>
    </location>
</feature>
<evidence type="ECO:0000256" key="2">
    <source>
        <dbReference type="RuleBase" id="RU003749"/>
    </source>
</evidence>
<evidence type="ECO:0000259" key="3">
    <source>
        <dbReference type="PROSITE" id="PS50801"/>
    </source>
</evidence>
<dbReference type="InterPro" id="IPR002645">
    <property type="entry name" value="STAS_dom"/>
</dbReference>
<name>A0A1I0WQ53_9PSEU</name>
<dbReference type="GO" id="GO:0043856">
    <property type="term" value="F:anti-sigma factor antagonist activity"/>
    <property type="evidence" value="ECO:0007669"/>
    <property type="project" value="InterPro"/>
</dbReference>
<dbReference type="InterPro" id="IPR058548">
    <property type="entry name" value="MlaB-like_STAS"/>
</dbReference>
<dbReference type="AlphaFoldDB" id="A0A1I0WQ53"/>
<dbReference type="PANTHER" id="PTHR33495:SF2">
    <property type="entry name" value="ANTI-SIGMA FACTOR ANTAGONIST TM_1081-RELATED"/>
    <property type="match status" value="1"/>
</dbReference>
<dbReference type="Gene3D" id="3.30.750.24">
    <property type="entry name" value="STAS domain"/>
    <property type="match status" value="1"/>
</dbReference>
<dbReference type="Proteomes" id="UP000243799">
    <property type="component" value="Unassembled WGS sequence"/>
</dbReference>
<dbReference type="PROSITE" id="PS50801">
    <property type="entry name" value="STAS"/>
    <property type="match status" value="1"/>
</dbReference>
<gene>
    <name evidence="4" type="ORF">SAMN05216266_102121</name>
</gene>
<dbReference type="Pfam" id="PF13466">
    <property type="entry name" value="STAS_2"/>
    <property type="match status" value="1"/>
</dbReference>
<protein>
    <recommendedName>
        <fullName evidence="2">Anti-sigma factor antagonist</fullName>
    </recommendedName>
</protein>
<evidence type="ECO:0000313" key="4">
    <source>
        <dbReference type="EMBL" id="SFA90741.1"/>
    </source>
</evidence>
<proteinExistence type="inferred from homology"/>
<comment type="similarity">
    <text evidence="1 2">Belongs to the anti-sigma-factor antagonist family.</text>
</comment>
<dbReference type="NCBIfam" id="TIGR00377">
    <property type="entry name" value="ant_ant_sig"/>
    <property type="match status" value="1"/>
</dbReference>
<dbReference type="SUPFAM" id="SSF52091">
    <property type="entry name" value="SpoIIaa-like"/>
    <property type="match status" value="1"/>
</dbReference>
<evidence type="ECO:0000256" key="1">
    <source>
        <dbReference type="ARBA" id="ARBA00009013"/>
    </source>
</evidence>
<dbReference type="RefSeq" id="WP_091670133.1">
    <property type="nucleotide sequence ID" value="NZ_FOKG01000002.1"/>
</dbReference>
<dbReference type="InterPro" id="IPR036513">
    <property type="entry name" value="STAS_dom_sf"/>
</dbReference>
<dbReference type="EMBL" id="FOKG01000002">
    <property type="protein sequence ID" value="SFA90741.1"/>
    <property type="molecule type" value="Genomic_DNA"/>
</dbReference>
<dbReference type="STRING" id="490629.SAMN05216266_102121"/>
<dbReference type="PANTHER" id="PTHR33495">
    <property type="entry name" value="ANTI-SIGMA FACTOR ANTAGONIST TM_1081-RELATED-RELATED"/>
    <property type="match status" value="1"/>
</dbReference>
<sequence length="116" mass="12189">MSVPGLDAQTPGFSITTTAGDGEWRVAVAGELDLLTSPRLQEALASVVNDERPGSLVADLSGVTFFDSSALNTLLQVQRHAQERKVPMSVVASSAVERVITLAGVDEHLTWSAAQA</sequence>
<evidence type="ECO:0000313" key="5">
    <source>
        <dbReference type="Proteomes" id="UP000243799"/>
    </source>
</evidence>
<dbReference type="CDD" id="cd07043">
    <property type="entry name" value="STAS_anti-anti-sigma_factors"/>
    <property type="match status" value="1"/>
</dbReference>
<reference evidence="5" key="1">
    <citation type="submission" date="2016-10" db="EMBL/GenBank/DDBJ databases">
        <authorList>
            <person name="Varghese N."/>
            <person name="Submissions S."/>
        </authorList>
    </citation>
    <scope>NUCLEOTIDE SEQUENCE [LARGE SCALE GENOMIC DNA]</scope>
    <source>
        <strain evidence="5">CGMCC 4.3568</strain>
    </source>
</reference>
<organism evidence="4 5">
    <name type="scientific">Amycolatopsis marina</name>
    <dbReference type="NCBI Taxonomy" id="490629"/>
    <lineage>
        <taxon>Bacteria</taxon>
        <taxon>Bacillati</taxon>
        <taxon>Actinomycetota</taxon>
        <taxon>Actinomycetes</taxon>
        <taxon>Pseudonocardiales</taxon>
        <taxon>Pseudonocardiaceae</taxon>
        <taxon>Amycolatopsis</taxon>
    </lineage>
</organism>
<keyword evidence="5" id="KW-1185">Reference proteome</keyword>
<accession>A0A1I0WQ53</accession>
<dbReference type="InterPro" id="IPR003658">
    <property type="entry name" value="Anti-sigma_ant"/>
</dbReference>